<comment type="caution">
    <text evidence="1">The sequence shown here is derived from an EMBL/GenBank/DDBJ whole genome shotgun (WGS) entry which is preliminary data.</text>
</comment>
<evidence type="ECO:0000313" key="2">
    <source>
        <dbReference type="Proteomes" id="UP001396334"/>
    </source>
</evidence>
<reference evidence="1 2" key="1">
    <citation type="journal article" date="2024" name="G3 (Bethesda)">
        <title>Genome assembly of Hibiscus sabdariffa L. provides insights into metabolisms of medicinal natural products.</title>
        <authorList>
            <person name="Kim T."/>
        </authorList>
    </citation>
    <scope>NUCLEOTIDE SEQUENCE [LARGE SCALE GENOMIC DNA]</scope>
    <source>
        <strain evidence="1">TK-2024</strain>
        <tissue evidence="1">Old leaves</tissue>
    </source>
</reference>
<evidence type="ECO:0000313" key="1">
    <source>
        <dbReference type="EMBL" id="KAK9047322.1"/>
    </source>
</evidence>
<gene>
    <name evidence="1" type="ORF">V6N11_053169</name>
</gene>
<proteinExistence type="predicted"/>
<dbReference type="Proteomes" id="UP001396334">
    <property type="component" value="Unassembled WGS sequence"/>
</dbReference>
<sequence>MEVFPCPSEIGVESFRQHHSPRRTRIDQIKAQGSLNEKGILPREGKRSITPILARDGNPAARQGTSAHEISAPFVRSPSVSSRAARSMKGGSSRRTLLFGLMKIGFMPKRGCSIRSRSSLYRTVGTRSKRMHWMDARALRRKDAFRGERPWGDTVCDPWISDRETVSKLRG</sequence>
<dbReference type="EMBL" id="JBBPBN010000001">
    <property type="protein sequence ID" value="KAK9047322.1"/>
    <property type="molecule type" value="Genomic_DNA"/>
</dbReference>
<keyword evidence="2" id="KW-1185">Reference proteome</keyword>
<accession>A0ABR2UCC5</accession>
<protein>
    <submittedName>
        <fullName evidence="1">Uncharacterized protein</fullName>
    </submittedName>
</protein>
<name>A0ABR2UCC5_9ROSI</name>
<organism evidence="1 2">
    <name type="scientific">Hibiscus sabdariffa</name>
    <name type="common">roselle</name>
    <dbReference type="NCBI Taxonomy" id="183260"/>
    <lineage>
        <taxon>Eukaryota</taxon>
        <taxon>Viridiplantae</taxon>
        <taxon>Streptophyta</taxon>
        <taxon>Embryophyta</taxon>
        <taxon>Tracheophyta</taxon>
        <taxon>Spermatophyta</taxon>
        <taxon>Magnoliopsida</taxon>
        <taxon>eudicotyledons</taxon>
        <taxon>Gunneridae</taxon>
        <taxon>Pentapetalae</taxon>
        <taxon>rosids</taxon>
        <taxon>malvids</taxon>
        <taxon>Malvales</taxon>
        <taxon>Malvaceae</taxon>
        <taxon>Malvoideae</taxon>
        <taxon>Hibiscus</taxon>
    </lineage>
</organism>